<reference evidence="5" key="1">
    <citation type="submission" date="2025-08" db="UniProtKB">
        <authorList>
            <consortium name="RefSeq"/>
        </authorList>
    </citation>
    <scope>IDENTIFICATION</scope>
    <source>
        <tissue evidence="5">Adult</tissue>
    </source>
</reference>
<dbReference type="SMART" id="SM00175">
    <property type="entry name" value="RAB"/>
    <property type="match status" value="1"/>
</dbReference>
<dbReference type="PANTHER" id="PTHR45775">
    <property type="entry name" value="RAD, GEM/KIR FAMILY MEMBER 2, ISOFORM C"/>
    <property type="match status" value="1"/>
</dbReference>
<dbReference type="PANTHER" id="PTHR45775:SF1">
    <property type="entry name" value="RAD, GEM_KIR FAMILY MEMBER 3, ISOFORM E"/>
    <property type="match status" value="1"/>
</dbReference>
<feature type="compositionally biased region" description="Low complexity" evidence="3">
    <location>
        <begin position="80"/>
        <end position="90"/>
    </location>
</feature>
<evidence type="ECO:0000313" key="4">
    <source>
        <dbReference type="Proteomes" id="UP001652620"/>
    </source>
</evidence>
<feature type="compositionally biased region" description="Polar residues" evidence="3">
    <location>
        <begin position="91"/>
        <end position="101"/>
    </location>
</feature>
<evidence type="ECO:0000256" key="2">
    <source>
        <dbReference type="ARBA" id="ARBA00022553"/>
    </source>
</evidence>
<dbReference type="InterPro" id="IPR027417">
    <property type="entry name" value="P-loop_NTPase"/>
</dbReference>
<evidence type="ECO:0000313" key="5">
    <source>
        <dbReference type="RefSeq" id="XP_049309775.1"/>
    </source>
</evidence>
<name>A0ABM3JKL8_BACDO</name>
<dbReference type="InterPro" id="IPR001806">
    <property type="entry name" value="Small_GTPase"/>
</dbReference>
<dbReference type="SUPFAM" id="SSF52540">
    <property type="entry name" value="P-loop containing nucleoside triphosphate hydrolases"/>
    <property type="match status" value="1"/>
</dbReference>
<accession>A0ABM3JKL8</accession>
<proteinExistence type="inferred from homology"/>
<keyword evidence="4" id="KW-1185">Reference proteome</keyword>
<sequence length="441" mass="48561">MVDDFSPMRMQKKTRSASICATSGGSIETAIHNMPPYGAASGSATPESGGTPGYRRRRPATRSQSARITTGAKSVRRRAQAQAQQQQQQQYNLENARSYCTSEPRLSETETPPQRRKLSQRRPQQHAQRKSNAFLDVPAMHHLRVSDDDEDLDRLRTFSASKGGVINRGDSFRRRRSRSNSLAPVSPIHPRLGGGGGIGGSVGGGINGDYTGAQDEPQQQQPVEVFRVEMLGASGVGKQALIQQFRTSDCINAYDGPECDVAEQNISIILNGIESELKFSTGQQDNKDELEKADAFLVIYSCIDKESFTRAKHILSRLQDMDLIRTRPIILVANKIDLARSRAVSSQDGKCVACTFGAKFIEVSAGINHNCDDLLAGTLTQIRLKKDQNLLHGNRDGASSPAHWYKSRSVVLASMKARQMLTWILGKEDSKFKNCENLQVL</sequence>
<feature type="compositionally biased region" description="Polar residues" evidence="3">
    <location>
        <begin position="61"/>
        <end position="72"/>
    </location>
</feature>
<dbReference type="SMART" id="SM00173">
    <property type="entry name" value="RAS"/>
    <property type="match status" value="1"/>
</dbReference>
<dbReference type="PROSITE" id="PS51419">
    <property type="entry name" value="RAB"/>
    <property type="match status" value="1"/>
</dbReference>
<evidence type="ECO:0000256" key="3">
    <source>
        <dbReference type="SAM" id="MobiDB-lite"/>
    </source>
</evidence>
<feature type="region of interest" description="Disordered" evidence="3">
    <location>
        <begin position="167"/>
        <end position="218"/>
    </location>
</feature>
<dbReference type="PRINTS" id="PR00449">
    <property type="entry name" value="RASTRNSFRMNG"/>
</dbReference>
<dbReference type="Proteomes" id="UP001652620">
    <property type="component" value="Chromosome 3"/>
</dbReference>
<keyword evidence="2" id="KW-0597">Phosphoprotein</keyword>
<feature type="compositionally biased region" description="Gly residues" evidence="3">
    <location>
        <begin position="192"/>
        <end position="207"/>
    </location>
</feature>
<protein>
    <submittedName>
        <fullName evidence="5">GTP-binding protein RAD isoform X2</fullName>
    </submittedName>
</protein>
<dbReference type="Pfam" id="PF00071">
    <property type="entry name" value="Ras"/>
    <property type="match status" value="1"/>
</dbReference>
<organism evidence="4 5">
    <name type="scientific">Bactrocera dorsalis</name>
    <name type="common">Oriental fruit fly</name>
    <name type="synonym">Dacus dorsalis</name>
    <dbReference type="NCBI Taxonomy" id="27457"/>
    <lineage>
        <taxon>Eukaryota</taxon>
        <taxon>Metazoa</taxon>
        <taxon>Ecdysozoa</taxon>
        <taxon>Arthropoda</taxon>
        <taxon>Hexapoda</taxon>
        <taxon>Insecta</taxon>
        <taxon>Pterygota</taxon>
        <taxon>Neoptera</taxon>
        <taxon>Endopterygota</taxon>
        <taxon>Diptera</taxon>
        <taxon>Brachycera</taxon>
        <taxon>Muscomorpha</taxon>
        <taxon>Tephritoidea</taxon>
        <taxon>Tephritidae</taxon>
        <taxon>Bactrocera</taxon>
        <taxon>Bactrocera</taxon>
    </lineage>
</organism>
<dbReference type="GeneID" id="105234256"/>
<dbReference type="PROSITE" id="PS51421">
    <property type="entry name" value="RAS"/>
    <property type="match status" value="1"/>
</dbReference>
<gene>
    <name evidence="5" type="primary">LOC105234256</name>
</gene>
<comment type="similarity">
    <text evidence="1">Belongs to the small GTPase superfamily. RGK family.</text>
</comment>
<evidence type="ECO:0000256" key="1">
    <source>
        <dbReference type="ARBA" id="ARBA00008846"/>
    </source>
</evidence>
<dbReference type="Gene3D" id="3.40.50.300">
    <property type="entry name" value="P-loop containing nucleotide triphosphate hydrolases"/>
    <property type="match status" value="1"/>
</dbReference>
<feature type="region of interest" description="Disordered" evidence="3">
    <location>
        <begin position="1"/>
        <end position="136"/>
    </location>
</feature>
<dbReference type="RefSeq" id="XP_049309775.1">
    <property type="nucleotide sequence ID" value="XM_049453818.1"/>
</dbReference>
<feature type="compositionally biased region" description="Basic residues" evidence="3">
    <location>
        <begin position="114"/>
        <end position="129"/>
    </location>
</feature>
<feature type="compositionally biased region" description="Polar residues" evidence="3">
    <location>
        <begin position="16"/>
        <end position="26"/>
    </location>
</feature>
<dbReference type="InterPro" id="IPR051641">
    <property type="entry name" value="RGK_GTP-binding_reg"/>
</dbReference>